<dbReference type="GO" id="GO:0005634">
    <property type="term" value="C:nucleus"/>
    <property type="evidence" value="ECO:0007669"/>
    <property type="project" value="TreeGrafter"/>
</dbReference>
<feature type="region of interest" description="Disordered" evidence="1">
    <location>
        <begin position="267"/>
        <end position="287"/>
    </location>
</feature>
<protein>
    <submittedName>
        <fullName evidence="5">Phosphatidylinositol kinase, putative</fullName>
    </submittedName>
</protein>
<dbReference type="VEuPathDB" id="TriTrypDB:BSAL_17285"/>
<dbReference type="InterPro" id="IPR050517">
    <property type="entry name" value="DDR_Repair_Kinase"/>
</dbReference>
<dbReference type="GO" id="GO:0031932">
    <property type="term" value="C:TORC2 complex"/>
    <property type="evidence" value="ECO:0007669"/>
    <property type="project" value="TreeGrafter"/>
</dbReference>
<dbReference type="SMART" id="SM01343">
    <property type="entry name" value="FATC"/>
    <property type="match status" value="1"/>
</dbReference>
<evidence type="ECO:0000256" key="2">
    <source>
        <dbReference type="SAM" id="Phobius"/>
    </source>
</evidence>
<gene>
    <name evidence="5" type="ORF">BSAL_17285</name>
</gene>
<dbReference type="Pfam" id="PF02260">
    <property type="entry name" value="FATC"/>
    <property type="match status" value="1"/>
</dbReference>
<keyword evidence="2" id="KW-0472">Membrane</keyword>
<dbReference type="GO" id="GO:0031931">
    <property type="term" value="C:TORC1 complex"/>
    <property type="evidence" value="ECO:0007669"/>
    <property type="project" value="TreeGrafter"/>
</dbReference>
<sequence>MAASASACMRDAIQDSPLQHNNIPSSASLGEDLVALTATVDGLLAVSATNASGSGHSKQASKRQAAAAAKIVQVLDRFLYPTVRAVQVADRSLVLQDGANESSLVISQWLLKRVIQWTAEAPSPGALSDRMIRSWFRFHTIVGTLSTFVVLVTSVPHAIRILLRYGRISDPFIASQLRLCAFGVFQLAIASLHVITKEGRDSSLTNLILTGALATLQCSLSCLRGVAQLFRAFVVVNDTLCQEVLDWEFQVATRVIQFVQRRGVNQQNHHHRCGGGNKQSGASLAQLPGHTLHDGGSSFRCILRRMCFRPPATKTAAATSQQNSAQTTSADACSGGGEIDDHSGPLSPYPTDDSNPFLGGESISSDRLVSATLLQSKENAAASTASPSSPASSPRVELEVKMMDYCRLLQPILFERFPSELGNQPSMDEMSFATQQSVASGLPNCRMCRHDEALADKLCSESHEHSSECIAQELFPHLNDVKSAFLVRRRLCLHFSELKSYASGAYHAPPQLQRRGSGSGSMNLMSVPLEKSFESSRESRSDTLSELAYLKHSNIASLMTIILPEQFISTLAPLVARLVTTPSRSLTVCPHMRQVEAMAERSKNRHYVLETLIRRVWALTPVGQRWVPCRYRNRDDLSETTAILVQRLHDALLGSKSVASSHQLSDDVPAGSFSAKCRQNSSSTSAESLVLPQSQQQLKNPDAPEPPLPTFELIQEATDLCPAIRAAVLAGSSDPSLVDVHLQLMVTVLSFLDRSLVMSPPPVVQLVDGLTTLLLAAEHQRFATKRLCAVAATRELLLRAFCRCRCAASICCTSKSIREKMFEFASRLRIVYPPIGVSLESSLAQGAAVPRSYALVNNKTNNVVTIPTPSPHAPTQVNGMSSFHHIGDAPSPRCPFAPATSGSELQTTPSSPHSPSRVTQKAPAAHSNEPWSWSSLSLAVLMSNLSQMWMCTLSAHILPESLRPSMVSPSVVRAAQSPRSTASSIAVRVTSSRELVASKHYGGDGLDHVTEFFRSIVCTLRCIVAIYRRAIKNCQRHQRAKAASKYDKDDLFAAVEGFVVQIVLPTLEGHHDRSEFVSNATTTTTTTSSPPPATSSQTSSSLARLTAILDKIDDGFTRGSVTLSGSIQQRLLQFHFMIKDKMTDHWNQRVVSQRSSINVPVALVPVATTKDLGRHLATVISGTYNYSVITRFSADQLEPYNAFGALLLRMAAAPALLLLQKGADGMAEKSPETTLLKAFVPSMLQTRFKLRDIIDQYPSQRMAASLLKELGTAAIRAIHSWTMHGIPLADASNGVRSNTPTRFPFCAAGLRSRIMVDLLTCDMFRPLHTNEPLQVLGQVRLQLIDWLCRENRRHLIDLAGSTITPATMRRLVGSTEHFAAGASDGSTSDLQRRVGFPPVSILHRPPSLSSLTGGTSSSLVGAPPPLAAAVCPFSPANQNECSSDLWSKLLPLASQLSTSGNDRVLTVVDLFQRRLAHGKTLQQNQWLLADSSNPLQIMATVQLCFEETRWRCVTNTEVLPGALGASLEEACRFTATLVEPWCMSLCPPEPTTAWSVRCPFMLDPSRRVHVEKAASQQRCPWLRRGAIAEKGGNGWTPPSIAASSSTSNNTTNHPVYAARGQGFLLMTWWEATRCLNQSRWLAQEATMILLHGSRQAVRDLIILHRARVALLALISARGSQVFPPHSKLLALLQSIPTVEWLPVIEQLLSIAASLFIRGDHDGSQLVVKLLESTSCDFPEQAVWYLLMRQHFRHNSNAYYNTPSTASVVGGGATINSTAGSTQTSAQQQQSSPKAPIHVNTDASNTTTTSATNSNHHQPTPNSSAVLQLQQARIACELLYAVTARSHEQRLLVETMALVHRILRGIAVLPVEQLVADVKFLTAAVQQCELHYNASASNAMQGAAASTALAQQTKTSTTPSPGSCAVEMLRDIQGHFIEFDQHIPATEFERFMRIELLPFVRQMIQLMTKHQLPPPSSAHHHSHHTVGTFDLAALMRESANIIAALKERLDSIMATLTRTVALSSIVSEKQLSQLTALLAQRGVVLLDVRDLMHMSPGLWPTHRQAVASRAVDPLLTVFPSAQRPKRVTFQSSASSKQTKSHFLVKGHEDLRQDQRLQRLLRVFALTAPHTMLRLSTYSVIPLSTTSGLVEWVPESETIGRLVQQYRGLAGIPMQREAFMIKDLSATASPPITEDMQQLLGRYDTLEVHEKLRVFRLLVPAKLSSPAMATRRMAEIGGVNRSLHCELHHMLLSGAQTAASFISRRRAFLESLATMSVLGDVIGLGDRHPSNILVDKSAFHVTHIDFGDAFGVAQRRSRFPEHVPFRATRMLERCLGVDGFGTVGSPFQLACTNVGCMFADGDNNTSWLRGALVLELLLPFLDEDDVAVAARVPGSVAMARVAANMAAYTTASNQQGDSSVSHHSPFYSSLAKRMSAAYTRYSSTVTPANSLPGSPLGGKISSLPEAEVGQAAAVRLQRWWRSGHVVLRRQHQNGDNTLPLHAAKTTTFVDEVEVYAPFSARVRPFGTSAPRISRPRHDYRSPVLGSPFTVATNVQRLVEVATLDENVSRHYSGWNPFW</sequence>
<dbReference type="InterPro" id="IPR003152">
    <property type="entry name" value="FATC_dom"/>
</dbReference>
<name>A0A0S4JF88_BODSA</name>
<dbReference type="InterPro" id="IPR011009">
    <property type="entry name" value="Kinase-like_dom_sf"/>
</dbReference>
<dbReference type="Proteomes" id="UP000051952">
    <property type="component" value="Unassembled WGS sequence"/>
</dbReference>
<evidence type="ECO:0000313" key="6">
    <source>
        <dbReference type="Proteomes" id="UP000051952"/>
    </source>
</evidence>
<feature type="compositionally biased region" description="Low complexity" evidence="1">
    <location>
        <begin position="1081"/>
        <end position="1099"/>
    </location>
</feature>
<dbReference type="PROSITE" id="PS50290">
    <property type="entry name" value="PI3_4_KINASE_3"/>
    <property type="match status" value="1"/>
</dbReference>
<feature type="transmembrane region" description="Helical" evidence="2">
    <location>
        <begin position="140"/>
        <end position="163"/>
    </location>
</feature>
<dbReference type="PANTHER" id="PTHR11139:SF127">
    <property type="entry name" value="SERINE_THREONINE-PROTEIN KINASE SMG1-RELATED"/>
    <property type="match status" value="1"/>
</dbReference>
<dbReference type="InterPro" id="IPR000403">
    <property type="entry name" value="PI3/4_kinase_cat_dom"/>
</dbReference>
<dbReference type="Pfam" id="PF00454">
    <property type="entry name" value="PI3_PI4_kinase"/>
    <property type="match status" value="1"/>
</dbReference>
<feature type="region of interest" description="Disordered" evidence="1">
    <location>
        <begin position="1080"/>
        <end position="1099"/>
    </location>
</feature>
<reference evidence="6" key="1">
    <citation type="submission" date="2015-09" db="EMBL/GenBank/DDBJ databases">
        <authorList>
            <consortium name="Pathogen Informatics"/>
        </authorList>
    </citation>
    <scope>NUCLEOTIDE SEQUENCE [LARGE SCALE GENOMIC DNA]</scope>
    <source>
        <strain evidence="6">Lake Konstanz</strain>
    </source>
</reference>
<keyword evidence="6" id="KW-1185">Reference proteome</keyword>
<dbReference type="GO" id="GO:0016242">
    <property type="term" value="P:negative regulation of macroautophagy"/>
    <property type="evidence" value="ECO:0007669"/>
    <property type="project" value="TreeGrafter"/>
</dbReference>
<evidence type="ECO:0000313" key="5">
    <source>
        <dbReference type="EMBL" id="CUG88787.1"/>
    </source>
</evidence>
<feature type="region of interest" description="Disordered" evidence="1">
    <location>
        <begin position="1778"/>
        <end position="1823"/>
    </location>
</feature>
<dbReference type="GO" id="GO:0038202">
    <property type="term" value="P:TORC1 signaling"/>
    <property type="evidence" value="ECO:0007669"/>
    <property type="project" value="TreeGrafter"/>
</dbReference>
<dbReference type="SMART" id="SM00146">
    <property type="entry name" value="PI3Kc"/>
    <property type="match status" value="1"/>
</dbReference>
<dbReference type="Gene3D" id="3.30.1010.10">
    <property type="entry name" value="Phosphatidylinositol 3-kinase Catalytic Subunit, Chain A, domain 4"/>
    <property type="match status" value="1"/>
</dbReference>
<dbReference type="InterPro" id="IPR036940">
    <property type="entry name" value="PI3/4_kinase_cat_sf"/>
</dbReference>
<dbReference type="GO" id="GO:0004674">
    <property type="term" value="F:protein serine/threonine kinase activity"/>
    <property type="evidence" value="ECO:0007669"/>
    <property type="project" value="TreeGrafter"/>
</dbReference>
<evidence type="ECO:0000256" key="1">
    <source>
        <dbReference type="SAM" id="MobiDB-lite"/>
    </source>
</evidence>
<keyword evidence="2" id="KW-1133">Transmembrane helix</keyword>
<feature type="domain" description="PI3K/PI4K catalytic" evidence="3">
    <location>
        <begin position="2070"/>
        <end position="2424"/>
    </location>
</feature>
<evidence type="ECO:0000259" key="4">
    <source>
        <dbReference type="PROSITE" id="PS51190"/>
    </source>
</evidence>
<feature type="compositionally biased region" description="Polar residues" evidence="1">
    <location>
        <begin position="684"/>
        <end position="699"/>
    </location>
</feature>
<dbReference type="PANTHER" id="PTHR11139">
    <property type="entry name" value="ATAXIA TELANGIECTASIA MUTATED ATM -RELATED"/>
    <property type="match status" value="1"/>
</dbReference>
<feature type="compositionally biased region" description="Polar residues" evidence="1">
    <location>
        <begin position="900"/>
        <end position="919"/>
    </location>
</feature>
<evidence type="ECO:0000259" key="3">
    <source>
        <dbReference type="PROSITE" id="PS50290"/>
    </source>
</evidence>
<keyword evidence="2" id="KW-0812">Transmembrane</keyword>
<feature type="compositionally biased region" description="Low complexity" evidence="1">
    <location>
        <begin position="314"/>
        <end position="332"/>
    </location>
</feature>
<feature type="region of interest" description="Disordered" evidence="1">
    <location>
        <begin position="896"/>
        <end position="929"/>
    </location>
</feature>
<feature type="compositionally biased region" description="Low complexity" evidence="1">
    <location>
        <begin position="1799"/>
        <end position="1814"/>
    </location>
</feature>
<keyword evidence="5" id="KW-0418">Kinase</keyword>
<proteinExistence type="predicted"/>
<accession>A0A0S4JF88</accession>
<organism evidence="5 6">
    <name type="scientific">Bodo saltans</name>
    <name type="common">Flagellated protozoan</name>
    <dbReference type="NCBI Taxonomy" id="75058"/>
    <lineage>
        <taxon>Eukaryota</taxon>
        <taxon>Discoba</taxon>
        <taxon>Euglenozoa</taxon>
        <taxon>Kinetoplastea</taxon>
        <taxon>Metakinetoplastina</taxon>
        <taxon>Eubodonida</taxon>
        <taxon>Bodonidae</taxon>
        <taxon>Bodo</taxon>
    </lineage>
</organism>
<feature type="region of interest" description="Disordered" evidence="1">
    <location>
        <begin position="314"/>
        <end position="362"/>
    </location>
</feature>
<dbReference type="SUPFAM" id="SSF56112">
    <property type="entry name" value="Protein kinase-like (PK-like)"/>
    <property type="match status" value="1"/>
</dbReference>
<keyword evidence="5" id="KW-0808">Transferase</keyword>
<dbReference type="PROSITE" id="PS51190">
    <property type="entry name" value="FATC"/>
    <property type="match status" value="1"/>
</dbReference>
<dbReference type="GO" id="GO:0005737">
    <property type="term" value="C:cytoplasm"/>
    <property type="evidence" value="ECO:0007669"/>
    <property type="project" value="TreeGrafter"/>
</dbReference>
<dbReference type="EMBL" id="CYKH01001672">
    <property type="protein sequence ID" value="CUG88787.1"/>
    <property type="molecule type" value="Genomic_DNA"/>
</dbReference>
<feature type="domain" description="FATC" evidence="4">
    <location>
        <begin position="2544"/>
        <end position="2576"/>
    </location>
</feature>
<feature type="compositionally biased region" description="Low complexity" evidence="1">
    <location>
        <begin position="1778"/>
        <end position="1791"/>
    </location>
</feature>
<dbReference type="Gene3D" id="1.10.1070.11">
    <property type="entry name" value="Phosphatidylinositol 3-/4-kinase, catalytic domain"/>
    <property type="match status" value="1"/>
</dbReference>
<feature type="region of interest" description="Disordered" evidence="1">
    <location>
        <begin position="684"/>
        <end position="705"/>
    </location>
</feature>